<evidence type="ECO:0008006" key="3">
    <source>
        <dbReference type="Google" id="ProtNLM"/>
    </source>
</evidence>
<evidence type="ECO:0000313" key="1">
    <source>
        <dbReference type="EMBL" id="MCZ4221851.1"/>
    </source>
</evidence>
<gene>
    <name evidence="1" type="ORF">O0931_00920</name>
</gene>
<dbReference type="Proteomes" id="UP001144341">
    <property type="component" value="Unassembled WGS sequence"/>
</dbReference>
<protein>
    <recommendedName>
        <fullName evidence="3">Lipoprotein</fullName>
    </recommendedName>
</protein>
<proteinExistence type="predicted"/>
<comment type="caution">
    <text evidence="1">The sequence shown here is derived from an EMBL/GenBank/DDBJ whole genome shotgun (WGS) entry which is preliminary data.</text>
</comment>
<dbReference type="EMBL" id="JAPWGL010000001">
    <property type="protein sequence ID" value="MCZ4221851.1"/>
    <property type="molecule type" value="Genomic_DNA"/>
</dbReference>
<accession>A0ABT4KT00</accession>
<sequence length="96" mass="11120">MKKLVFICLIAVAAIGCKPVSYYEPKFTIGMSETSFKEANRKAELISSEGDGTNIYRTFTNTMIPRPEPYSFFYFYQGRLAKFIKSDRGDDYKFIR</sequence>
<reference evidence="1" key="1">
    <citation type="submission" date="2022-12" db="EMBL/GenBank/DDBJ databases">
        <title>Genome sequence of SJ11.</title>
        <authorList>
            <person name="Woo H."/>
        </authorList>
    </citation>
    <scope>NUCLEOTIDE SEQUENCE</scope>
    <source>
        <strain evidence="1">SJ11</strain>
    </source>
</reference>
<dbReference type="PROSITE" id="PS51257">
    <property type="entry name" value="PROKAR_LIPOPROTEIN"/>
    <property type="match status" value="1"/>
</dbReference>
<name>A0ABT4KT00_9SPHI</name>
<dbReference type="RefSeq" id="WP_269413684.1">
    <property type="nucleotide sequence ID" value="NZ_JAPWGL010000001.1"/>
</dbReference>
<keyword evidence="2" id="KW-1185">Reference proteome</keyword>
<evidence type="ECO:0000313" key="2">
    <source>
        <dbReference type="Proteomes" id="UP001144341"/>
    </source>
</evidence>
<organism evidence="1 2">
    <name type="scientific">Pedobacter rhodius</name>
    <dbReference type="NCBI Taxonomy" id="3004098"/>
    <lineage>
        <taxon>Bacteria</taxon>
        <taxon>Pseudomonadati</taxon>
        <taxon>Bacteroidota</taxon>
        <taxon>Sphingobacteriia</taxon>
        <taxon>Sphingobacteriales</taxon>
        <taxon>Sphingobacteriaceae</taxon>
        <taxon>Pedobacter</taxon>
    </lineage>
</organism>